<name>A0A7D7SPK9_9NEIS</name>
<comment type="subcellular location">
    <subcellularLocation>
        <location evidence="1 11">Cell outer membrane</location>
        <topology evidence="1 11">Multi-pass membrane protein</topology>
    </subcellularLocation>
</comment>
<dbReference type="SUPFAM" id="SSF56935">
    <property type="entry name" value="Porins"/>
    <property type="match status" value="1"/>
</dbReference>
<dbReference type="Gene3D" id="2.40.170.20">
    <property type="entry name" value="TonB-dependent receptor, beta-barrel domain"/>
    <property type="match status" value="1"/>
</dbReference>
<evidence type="ECO:0000256" key="6">
    <source>
        <dbReference type="ARBA" id="ARBA00022729"/>
    </source>
</evidence>
<dbReference type="Proteomes" id="UP000514752">
    <property type="component" value="Chromosome"/>
</dbReference>
<dbReference type="InterPro" id="IPR036942">
    <property type="entry name" value="Beta-barrel_TonB_sf"/>
</dbReference>
<dbReference type="GO" id="GO:0044718">
    <property type="term" value="P:siderophore transmembrane transport"/>
    <property type="evidence" value="ECO:0007669"/>
    <property type="project" value="TreeGrafter"/>
</dbReference>
<dbReference type="InterPro" id="IPR037066">
    <property type="entry name" value="Plug_dom_sf"/>
</dbReference>
<evidence type="ECO:0000256" key="3">
    <source>
        <dbReference type="ARBA" id="ARBA00022448"/>
    </source>
</evidence>
<dbReference type="AlphaFoldDB" id="A0A7D7SPK9"/>
<protein>
    <submittedName>
        <fullName evidence="17">TonB-dependent receptor</fullName>
    </submittedName>
</protein>
<evidence type="ECO:0000313" key="17">
    <source>
        <dbReference type="EMBL" id="QMT40350.1"/>
    </source>
</evidence>
<keyword evidence="3 11" id="KW-0813">Transport</keyword>
<dbReference type="GO" id="GO:0009279">
    <property type="term" value="C:cell outer membrane"/>
    <property type="evidence" value="ECO:0007669"/>
    <property type="project" value="UniProtKB-SubCell"/>
</dbReference>
<dbReference type="Pfam" id="PF00593">
    <property type="entry name" value="TonB_dep_Rec_b-barrel"/>
    <property type="match status" value="1"/>
</dbReference>
<evidence type="ECO:0000256" key="14">
    <source>
        <dbReference type="SAM" id="SignalP"/>
    </source>
</evidence>
<dbReference type="Pfam" id="PF07715">
    <property type="entry name" value="Plug"/>
    <property type="match status" value="1"/>
</dbReference>
<sequence>MISRPRCLRLSILSLSLLCGFAHADTQAAADSSELETIEVTGAKSLTTGNYKNIAERNVASIRDVLADRADINVGGGSLSAQYLSIRAAGQNKIDLVVDGTATATQAWYHQGRFQLDPAMIKVIGVEKGAGSASAGIGATSGAVRARTVEAADFLKEGQNFGVRVGAEINSNKGSNGSLAVYGSSHGFDGLLMGSWLDDRNYRAGSGYRDGTTHSDRANNTARDQGNYLAKVGYRFNDDHKIGLSYRYERYYGVGADRLEFVMDDRVGPTESLQKTTNLSYEGHHLGFIRDVDANLYHLKIEDNRNAWSGSRDLGGGRHSEALTTGGNFNFTSELPGSHLLKYGVNLRNEKTNSQDNRSGYVDGERKREYGLYVEGIWSLSPVTLTTGLRYDHFKLTTAGNPQRPGNRDAADGRLSPSFGLTWDINPSLSLQAKLNYAARSPQLASANTLTDTRGSAAAARGLRNVDPGLAFERARLAEVGLKWRHGGWSLGGSVFEQTVHNYYTPNNSKNDLANRGRVKTRGYELDAAYRWNNLTARLAMAYADPEANFPISNDPADIVPQGRRWITGLTYAFPQANLEIGWRGRFTQSKDYTAGNAQQHRAGYGVHDVYLNWKPLTDMNVNFAVNNIGNKLYYSHSQRVSGVAPPSRGREVRLGVNYRF</sequence>
<evidence type="ECO:0000256" key="2">
    <source>
        <dbReference type="ARBA" id="ARBA00009810"/>
    </source>
</evidence>
<evidence type="ECO:0000313" key="18">
    <source>
        <dbReference type="Proteomes" id="UP000514752"/>
    </source>
</evidence>
<evidence type="ECO:0000256" key="7">
    <source>
        <dbReference type="ARBA" id="ARBA00023077"/>
    </source>
</evidence>
<dbReference type="GO" id="GO:0015344">
    <property type="term" value="F:siderophore uptake transmembrane transporter activity"/>
    <property type="evidence" value="ECO:0007669"/>
    <property type="project" value="TreeGrafter"/>
</dbReference>
<dbReference type="PANTHER" id="PTHR30069:SF41">
    <property type="entry name" value="HEME_HEMOPEXIN UTILIZATION PROTEIN C"/>
    <property type="match status" value="1"/>
</dbReference>
<accession>A0A7D7SPK9</accession>
<gene>
    <name evidence="17" type="ORF">H3L94_11050</name>
</gene>
<evidence type="ECO:0000256" key="10">
    <source>
        <dbReference type="ARBA" id="ARBA00023237"/>
    </source>
</evidence>
<dbReference type="InterPro" id="IPR039426">
    <property type="entry name" value="TonB-dep_rcpt-like"/>
</dbReference>
<keyword evidence="4 11" id="KW-1134">Transmembrane beta strand</keyword>
<keyword evidence="7 12" id="KW-0798">TonB box</keyword>
<dbReference type="RefSeq" id="WP_182122031.1">
    <property type="nucleotide sequence ID" value="NZ_CP059567.1"/>
</dbReference>
<dbReference type="Gene3D" id="2.170.130.10">
    <property type="entry name" value="TonB-dependent receptor, plug domain"/>
    <property type="match status" value="1"/>
</dbReference>
<dbReference type="KEGG" id="nsg:H3L94_11050"/>
<evidence type="ECO:0000256" key="4">
    <source>
        <dbReference type="ARBA" id="ARBA00022452"/>
    </source>
</evidence>
<dbReference type="PROSITE" id="PS00430">
    <property type="entry name" value="TONB_DEPENDENT_REC_1"/>
    <property type="match status" value="1"/>
</dbReference>
<evidence type="ECO:0000256" key="12">
    <source>
        <dbReference type="PROSITE-ProRule" id="PRU10143"/>
    </source>
</evidence>
<evidence type="ECO:0000256" key="13">
    <source>
        <dbReference type="RuleBase" id="RU003357"/>
    </source>
</evidence>
<evidence type="ECO:0000259" key="15">
    <source>
        <dbReference type="Pfam" id="PF00593"/>
    </source>
</evidence>
<keyword evidence="6 14" id="KW-0732">Signal</keyword>
<dbReference type="InterPro" id="IPR010916">
    <property type="entry name" value="TonB_box_CS"/>
</dbReference>
<feature type="domain" description="TonB-dependent receptor-like beta-barrel" evidence="15">
    <location>
        <begin position="219"/>
        <end position="629"/>
    </location>
</feature>
<keyword evidence="10 11" id="KW-0998">Cell outer membrane</keyword>
<dbReference type="InterPro" id="IPR000531">
    <property type="entry name" value="Beta-barrel_TonB"/>
</dbReference>
<keyword evidence="5 11" id="KW-0812">Transmembrane</keyword>
<dbReference type="InterPro" id="IPR012910">
    <property type="entry name" value="Plug_dom"/>
</dbReference>
<dbReference type="PANTHER" id="PTHR30069">
    <property type="entry name" value="TONB-DEPENDENT OUTER MEMBRANE RECEPTOR"/>
    <property type="match status" value="1"/>
</dbReference>
<evidence type="ECO:0000259" key="16">
    <source>
        <dbReference type="Pfam" id="PF07715"/>
    </source>
</evidence>
<feature type="chain" id="PRO_5027707831" evidence="14">
    <location>
        <begin position="25"/>
        <end position="661"/>
    </location>
</feature>
<feature type="domain" description="TonB-dependent receptor plug" evidence="16">
    <location>
        <begin position="45"/>
        <end position="143"/>
    </location>
</feature>
<comment type="similarity">
    <text evidence="2 11 13">Belongs to the TonB-dependent receptor family.</text>
</comment>
<keyword evidence="8 11" id="KW-0472">Membrane</keyword>
<feature type="signal peptide" evidence="14">
    <location>
        <begin position="1"/>
        <end position="24"/>
    </location>
</feature>
<evidence type="ECO:0000256" key="1">
    <source>
        <dbReference type="ARBA" id="ARBA00004571"/>
    </source>
</evidence>
<dbReference type="PROSITE" id="PS52016">
    <property type="entry name" value="TONB_DEPENDENT_REC_3"/>
    <property type="match status" value="1"/>
</dbReference>
<evidence type="ECO:0000256" key="8">
    <source>
        <dbReference type="ARBA" id="ARBA00023136"/>
    </source>
</evidence>
<evidence type="ECO:0000256" key="11">
    <source>
        <dbReference type="PROSITE-ProRule" id="PRU01360"/>
    </source>
</evidence>
<evidence type="ECO:0000256" key="5">
    <source>
        <dbReference type="ARBA" id="ARBA00022692"/>
    </source>
</evidence>
<organism evidence="17 18">
    <name type="scientific">Neisseria shayeganii</name>
    <dbReference type="NCBI Taxonomy" id="607712"/>
    <lineage>
        <taxon>Bacteria</taxon>
        <taxon>Pseudomonadati</taxon>
        <taxon>Pseudomonadota</taxon>
        <taxon>Betaproteobacteria</taxon>
        <taxon>Neisseriales</taxon>
        <taxon>Neisseriaceae</taxon>
        <taxon>Neisseria</taxon>
    </lineage>
</organism>
<feature type="short sequence motif" description="TonB box" evidence="12">
    <location>
        <begin position="37"/>
        <end position="43"/>
    </location>
</feature>
<keyword evidence="9 17" id="KW-0675">Receptor</keyword>
<dbReference type="EMBL" id="CP059567">
    <property type="protein sequence ID" value="QMT40350.1"/>
    <property type="molecule type" value="Genomic_DNA"/>
</dbReference>
<proteinExistence type="inferred from homology"/>
<reference evidence="17 18" key="1">
    <citation type="submission" date="2020-07" db="EMBL/GenBank/DDBJ databases">
        <title>Genomic diversity of species in the Neisseriaceae family.</title>
        <authorList>
            <person name="Vincent A.T."/>
            <person name="Bernet E."/>
            <person name="Veyrier F.J."/>
        </authorList>
    </citation>
    <scope>NUCLEOTIDE SEQUENCE [LARGE SCALE GENOMIC DNA]</scope>
    <source>
        <strain evidence="17 18">DSM 22244</strain>
    </source>
</reference>
<evidence type="ECO:0000256" key="9">
    <source>
        <dbReference type="ARBA" id="ARBA00023170"/>
    </source>
</evidence>